<sequence>MKANELKRKYIDYFVNKGHTEIQSASLIPENDPSVLFTTAGMHPLAPYLLGEKHPAGKRLVDCQKCIRTGDIDEVGDASHLTMFQMMGNWSLGDYFKKESIQMSYDFLVNILGIDPNNLAVTAFAGDENAPRDEETVSIWKSMGMKDDHIFFYGKKDNWWGPAGVTGPCGPDTEIFYIDQSKPKCSDECGPSCHCGRYLEIWNNVFMEYNKTSEGKYEKLKQQNVDTGLGLERTLCVLEHIPSVYDTEFFTPIIKDIENASGLKYADSIREFRIIADHMRAAVFILGDDKGVAPSNLDQGYVLRKLIRRTIRYMQKLGMSWEPMIDIANTVVREYSGEYPELERNKAFIIEQLQNEAIKFAKTLDQGLRLTERILEGMDQNGTVSGEDAFKLYTSFGFPLDLTIELAAEKGIGVDSVKFEELFKEHQQISRAGSMQKFKGGLADASEETTKLHTATHLLGAALRKVLGPDVHQKGSNITAERLRFDFSFDRKMTKDELDEVEKLVNEAIKAGITVVCEEMTLGDARERNAEGVFGDKYGEMVKVYTIGTVSCEICGGPHVTNTAQIGGFKIKKEEASSAGVRRIKAVVGEQYA</sequence>
<dbReference type="SUPFAM" id="SSF55186">
    <property type="entry name" value="ThrRS/AlaRS common domain"/>
    <property type="match status" value="1"/>
</dbReference>
<dbReference type="Proteomes" id="UP000752814">
    <property type="component" value="Unassembled WGS sequence"/>
</dbReference>
<dbReference type="HAMAP" id="MF_00036_B">
    <property type="entry name" value="Ala_tRNA_synth_B"/>
    <property type="match status" value="1"/>
</dbReference>
<dbReference type="PROSITE" id="PS50860">
    <property type="entry name" value="AA_TRNA_LIGASE_II_ALA"/>
    <property type="match status" value="1"/>
</dbReference>
<dbReference type="InterPro" id="IPR018164">
    <property type="entry name" value="Ala-tRNA-synth_IIc_N"/>
</dbReference>
<dbReference type="RefSeq" id="WP_020448641.1">
    <property type="nucleotide sequence ID" value="NZ_CAYAYE010000015.1"/>
</dbReference>
<evidence type="ECO:0000313" key="12">
    <source>
        <dbReference type="EMBL" id="TQS84798.1"/>
    </source>
</evidence>
<accession>A0A8J8TFD1</accession>
<dbReference type="GO" id="GO:0006419">
    <property type="term" value="P:alanyl-tRNA aminoacylation"/>
    <property type="evidence" value="ECO:0007669"/>
    <property type="project" value="UniProtKB-UniRule"/>
</dbReference>
<dbReference type="InterPro" id="IPR002318">
    <property type="entry name" value="Ala-tRNA-lgiase_IIc"/>
</dbReference>
<evidence type="ECO:0000256" key="7">
    <source>
        <dbReference type="ARBA" id="ARBA00022884"/>
    </source>
</evidence>
<dbReference type="NCBIfam" id="NF002436">
    <property type="entry name" value="PRK01584.1"/>
    <property type="match status" value="1"/>
</dbReference>
<dbReference type="OMA" id="NKKDNFW"/>
<evidence type="ECO:0000256" key="5">
    <source>
        <dbReference type="ARBA" id="ARBA00022741"/>
    </source>
</evidence>
<dbReference type="CDD" id="cd00673">
    <property type="entry name" value="AlaRS_core"/>
    <property type="match status" value="1"/>
</dbReference>
<dbReference type="GO" id="GO:0002161">
    <property type="term" value="F:aminoacyl-tRNA deacylase activity"/>
    <property type="evidence" value="ECO:0007669"/>
    <property type="project" value="TreeGrafter"/>
</dbReference>
<dbReference type="GO" id="GO:0000049">
    <property type="term" value="F:tRNA binding"/>
    <property type="evidence" value="ECO:0007669"/>
    <property type="project" value="UniProtKB-KW"/>
</dbReference>
<dbReference type="PANTHER" id="PTHR11777:SF9">
    <property type="entry name" value="ALANINE--TRNA LIGASE, CYTOPLASMIC"/>
    <property type="match status" value="1"/>
</dbReference>
<dbReference type="InterPro" id="IPR023033">
    <property type="entry name" value="Ala_tRNA_ligase_euk/bac"/>
</dbReference>
<dbReference type="Pfam" id="PF07973">
    <property type="entry name" value="tRNA_SAD"/>
    <property type="match status" value="1"/>
</dbReference>
<dbReference type="FunFam" id="3.30.980.10:FF:000004">
    <property type="entry name" value="Alanine--tRNA ligase, cytoplasmic"/>
    <property type="match status" value="1"/>
</dbReference>
<evidence type="ECO:0000256" key="8">
    <source>
        <dbReference type="ARBA" id="ARBA00022917"/>
    </source>
</evidence>
<dbReference type="GeneID" id="41323170"/>
<dbReference type="InterPro" id="IPR012947">
    <property type="entry name" value="tRNA_SAD"/>
</dbReference>
<dbReference type="EMBL" id="LVVT01000001">
    <property type="protein sequence ID" value="TQS84798.1"/>
    <property type="molecule type" value="Genomic_DNA"/>
</dbReference>
<keyword evidence="3" id="KW-0820">tRNA-binding</keyword>
<evidence type="ECO:0000256" key="9">
    <source>
        <dbReference type="ARBA" id="ARBA00023146"/>
    </source>
</evidence>
<keyword evidence="7" id="KW-0694">RNA-binding</keyword>
<evidence type="ECO:0000256" key="1">
    <source>
        <dbReference type="ARBA" id="ARBA00008226"/>
    </source>
</evidence>
<proteinExistence type="inferred from homology"/>
<reference evidence="12" key="1">
    <citation type="submission" date="2016-03" db="EMBL/GenBank/DDBJ databases">
        <authorList>
            <person name="Borrel G."/>
            <person name="Mccann A."/>
            <person name="O'Toole P.W."/>
        </authorList>
    </citation>
    <scope>NUCLEOTIDE SEQUENCE</scope>
    <source>
        <strain evidence="12">183</strain>
    </source>
</reference>
<dbReference type="Gene3D" id="3.30.54.20">
    <property type="match status" value="1"/>
</dbReference>
<dbReference type="Gene3D" id="3.30.980.10">
    <property type="entry name" value="Threonyl-trna Synthetase, Chain A, domain 2"/>
    <property type="match status" value="1"/>
</dbReference>
<dbReference type="GO" id="GO:0004813">
    <property type="term" value="F:alanine-tRNA ligase activity"/>
    <property type="evidence" value="ECO:0007669"/>
    <property type="project" value="UniProtKB-UniRule"/>
</dbReference>
<comment type="similarity">
    <text evidence="1">Belongs to the class-II aminoacyl-tRNA synthetase family.</text>
</comment>
<dbReference type="Gene3D" id="3.30.930.10">
    <property type="entry name" value="Bira Bifunctional Protein, Domain 2"/>
    <property type="match status" value="1"/>
</dbReference>
<evidence type="ECO:0000256" key="2">
    <source>
        <dbReference type="ARBA" id="ARBA00013168"/>
    </source>
</evidence>
<dbReference type="SMART" id="SM00863">
    <property type="entry name" value="tRNA_SAD"/>
    <property type="match status" value="1"/>
</dbReference>
<keyword evidence="5" id="KW-0547">Nucleotide-binding</keyword>
<dbReference type="EC" id="6.1.1.7" evidence="2 10"/>
<evidence type="ECO:0000256" key="10">
    <source>
        <dbReference type="NCBIfam" id="TIGR00344"/>
    </source>
</evidence>
<dbReference type="InterPro" id="IPR018162">
    <property type="entry name" value="Ala-tRNA-ligase_IIc_anticod-bd"/>
</dbReference>
<evidence type="ECO:0000256" key="6">
    <source>
        <dbReference type="ARBA" id="ARBA00022840"/>
    </source>
</evidence>
<keyword evidence="9" id="KW-0030">Aminoacyl-tRNA synthetase</keyword>
<dbReference type="InterPro" id="IPR050058">
    <property type="entry name" value="Ala-tRNA_ligase"/>
</dbReference>
<dbReference type="InterPro" id="IPR045864">
    <property type="entry name" value="aa-tRNA-synth_II/BPL/LPL"/>
</dbReference>
<protein>
    <recommendedName>
        <fullName evidence="2 10">Alanine--tRNA ligase</fullName>
        <ecNumber evidence="2 10">6.1.1.7</ecNumber>
    </recommendedName>
</protein>
<dbReference type="InterPro" id="IPR018165">
    <property type="entry name" value="Ala-tRNA-synth_IIc_core"/>
</dbReference>
<dbReference type="GO" id="GO:0005524">
    <property type="term" value="F:ATP binding"/>
    <property type="evidence" value="ECO:0007669"/>
    <property type="project" value="UniProtKB-KW"/>
</dbReference>
<dbReference type="SUPFAM" id="SSF55681">
    <property type="entry name" value="Class II aaRS and biotin synthetases"/>
    <property type="match status" value="1"/>
</dbReference>
<keyword evidence="4 12" id="KW-0436">Ligase</keyword>
<comment type="caution">
    <text evidence="12">The sequence shown here is derived from an EMBL/GenBank/DDBJ whole genome shotgun (WGS) entry which is preliminary data.</text>
</comment>
<dbReference type="PANTHER" id="PTHR11777">
    <property type="entry name" value="ALANYL-TRNA SYNTHETASE"/>
    <property type="match status" value="1"/>
</dbReference>
<evidence type="ECO:0000256" key="3">
    <source>
        <dbReference type="ARBA" id="ARBA00022555"/>
    </source>
</evidence>
<keyword evidence="8" id="KW-0648">Protein biosynthesis</keyword>
<evidence type="ECO:0000259" key="11">
    <source>
        <dbReference type="PROSITE" id="PS50860"/>
    </source>
</evidence>
<gene>
    <name evidence="12" type="ORF">A3207_01860</name>
</gene>
<dbReference type="InterPro" id="IPR018163">
    <property type="entry name" value="Thr/Ala-tRNA-synth_IIc_edit"/>
</dbReference>
<dbReference type="GO" id="GO:0005829">
    <property type="term" value="C:cytosol"/>
    <property type="evidence" value="ECO:0007669"/>
    <property type="project" value="TreeGrafter"/>
</dbReference>
<dbReference type="SUPFAM" id="SSF101353">
    <property type="entry name" value="Putative anticodon-binding domain of alanyl-tRNA synthetase (AlaRS)"/>
    <property type="match status" value="1"/>
</dbReference>
<evidence type="ECO:0000313" key="13">
    <source>
        <dbReference type="Proteomes" id="UP000752814"/>
    </source>
</evidence>
<dbReference type="AlphaFoldDB" id="A0A8J8TFD1"/>
<feature type="domain" description="Alanyl-transfer RNA synthetases family profile" evidence="11">
    <location>
        <begin position="1"/>
        <end position="593"/>
    </location>
</feature>
<dbReference type="PRINTS" id="PR00980">
    <property type="entry name" value="TRNASYNTHALA"/>
</dbReference>
<organism evidence="12 13">
    <name type="scientific">Candidatus Methanomassiliicoccus intestinalis</name>
    <dbReference type="NCBI Taxonomy" id="1406512"/>
    <lineage>
        <taxon>Archaea</taxon>
        <taxon>Methanobacteriati</taxon>
        <taxon>Thermoplasmatota</taxon>
        <taxon>Thermoplasmata</taxon>
        <taxon>Methanomassiliicoccales</taxon>
        <taxon>Methanomassiliicoccaceae</taxon>
        <taxon>Methanomassiliicoccus</taxon>
    </lineage>
</organism>
<keyword evidence="6" id="KW-0067">ATP-binding</keyword>
<evidence type="ECO:0000256" key="4">
    <source>
        <dbReference type="ARBA" id="ARBA00022598"/>
    </source>
</evidence>
<name>A0A8J8TFD1_9ARCH</name>
<dbReference type="Pfam" id="PF01411">
    <property type="entry name" value="tRNA-synt_2c"/>
    <property type="match status" value="1"/>
</dbReference>
<dbReference type="NCBIfam" id="TIGR00344">
    <property type="entry name" value="alaS"/>
    <property type="match status" value="1"/>
</dbReference>